<organism evidence="2 3">
    <name type="scientific">Cherax quadricarinatus</name>
    <name type="common">Australian red claw crayfish</name>
    <dbReference type="NCBI Taxonomy" id="27406"/>
    <lineage>
        <taxon>Eukaryota</taxon>
        <taxon>Metazoa</taxon>
        <taxon>Ecdysozoa</taxon>
        <taxon>Arthropoda</taxon>
        <taxon>Crustacea</taxon>
        <taxon>Multicrustacea</taxon>
        <taxon>Malacostraca</taxon>
        <taxon>Eumalacostraca</taxon>
        <taxon>Eucarida</taxon>
        <taxon>Decapoda</taxon>
        <taxon>Pleocyemata</taxon>
        <taxon>Astacidea</taxon>
        <taxon>Parastacoidea</taxon>
        <taxon>Parastacidae</taxon>
        <taxon>Cherax</taxon>
    </lineage>
</organism>
<feature type="compositionally biased region" description="Low complexity" evidence="1">
    <location>
        <begin position="1444"/>
        <end position="1477"/>
    </location>
</feature>
<sequence>MAMGPQPQPQLQHKEPPKPKRNVCGPPPPPPPFVVTSENSFNLASTSTSPPILSSLPTSVPVAEPQLAREPGPSIPVAPPLPTHGPAARCSLISASPPSSPLMNAVPSDPSPPPLPPPQAVRIPVTPPIVPVTPPVVPVTLPMVPVTLPAASVMQPSSPVMQPGSPVMQPGTPIMQPGTPVMQPSTPIMQPSTPAMQPSTPIMQPGTPIIQPGTPIMQPGTPVIPVLPFNARETLCFTLEPTEQPLIECSFTLTSPLKEQALSSDIVISSSMKNDLSPSEEEAFASPEELKSPEITDINIQQNESMLTKAKPSIFEQESIQTIPFEEPSPNKQSPDKEPLPVRHPFKELSPIRQMPIAEPSPITQVPIKETSPIKEVPVISNDSSPIKQDFMKDPSAMKQLITKEPSLVKHPHTKEISPNRQIPIRELSPMKQLYNKEQSPVKQAAVKEPSPVKQAPIKEPSPVKQAPIKEPSPVKQEPIKKPSLMKQAPIKELSSLKQAPKEPSPIKQEPSTEPLPVQQVPLHEHSPAGQGLARQPFPVKHVSVNQPAPTRQTLVPEVSPAEQLPDAQSSIKYSPPPVNIMPLKEPTPVRQLLIKETSPIRQTSLQQPQPVAQSLPAVELHPQSMMDPMPPGPSSVNQKPNQVSNMISGATQKFTFSEQRPARQASMQHPGPARQTSLPEPRQFTEVPIQRLSKQQPTLLRQTSLQDSVLSRQNSVKANNKLTTRHIPVHMELPPYNSGASASPPIVKGASIVRQASLPNKPSSPQVSPPNAQLGSIYVPPVSSDTESTSSPLSPLGERSPRMSPTTGLNKGPLPWMCAQKRTPSPPPSFVTHAQQTQQRLQQHQQNRCLRQRSLGPESPPSQPQVEATVLPQPEVYQHSGFQRQKSLPPQQQQQSQIYPQLIRTQQPRPQYQQPQQSRIIPIQVQQPQQTRTIPIHVQQTQQQQKHRPRERIIPIMIERESPPKNTAQTSTPFIPPAAADSFIPISTDITGSTNAKASFQQPHTSFQQPQASFHQPKASFQQSQPSFQQQQPNLQQSQQYQQPQQWQQYQQAPQQVWSSPGTTFSPPQFSSAPLTESQSGAFHTYNNHHPSGLHSNNNALDALHQMQQSLAQLNSGLQNAFPRLIQKKMSDSITPRTTPSNQPRPQQNGNVATMDQPANGADLGPPIQSRSFRLLQNVLDHQDTADTPCNGMPMKVEVPLGAPTRPLQQSLSLPVYVTQTNGGQKGSLSQPGNMPRGSISQTSGQNNSMTSIGNSKNLQREVSDEWDGRFRVIPIQQSEEEINVIPKHIGGYKANISDTRGLSNIFKNQVRVSTDTDEARSRGGHFPSKTVIVTHKIGSDDEISNYMQQCVPQSHAPVHQGVQPRQHYNQIQNQQPIYQRPEIQGQPQQYQQTASNNKQLAQSKQKEVPTSSRFFRMLQTITDTLPEGAEPQGPVHIPNFRQQQKPPQMQQQGQYQQLGQYQQPGQYQQSNQNQQPVVGPGQSDL</sequence>
<dbReference type="EMBL" id="JARKIK010000007">
    <property type="protein sequence ID" value="KAK8750469.1"/>
    <property type="molecule type" value="Genomic_DNA"/>
</dbReference>
<feature type="region of interest" description="Disordered" evidence="1">
    <location>
        <begin position="1427"/>
        <end position="1487"/>
    </location>
</feature>
<feature type="compositionally biased region" description="Polar residues" evidence="1">
    <location>
        <begin position="1222"/>
        <end position="1259"/>
    </location>
</feature>
<feature type="compositionally biased region" description="Low complexity" evidence="1">
    <location>
        <begin position="836"/>
        <end position="854"/>
    </location>
</feature>
<feature type="region of interest" description="Disordered" evidence="1">
    <location>
        <begin position="404"/>
        <end position="584"/>
    </location>
</feature>
<feature type="compositionally biased region" description="Low complexity" evidence="1">
    <location>
        <begin position="1017"/>
        <end position="1061"/>
    </location>
</feature>
<feature type="compositionally biased region" description="Polar residues" evidence="1">
    <location>
        <begin position="1395"/>
        <end position="1414"/>
    </location>
</feature>
<comment type="caution">
    <text evidence="2">The sequence shown here is derived from an EMBL/GenBank/DDBJ whole genome shotgun (WGS) entry which is preliminary data.</text>
</comment>
<feature type="compositionally biased region" description="Pro residues" evidence="1">
    <location>
        <begin position="73"/>
        <end position="83"/>
    </location>
</feature>
<feature type="compositionally biased region" description="Polar residues" evidence="1">
    <location>
        <begin position="1134"/>
        <end position="1155"/>
    </location>
</feature>
<feature type="compositionally biased region" description="Polar residues" evidence="1">
    <location>
        <begin position="544"/>
        <end position="554"/>
    </location>
</feature>
<feature type="region of interest" description="Disordered" evidence="1">
    <location>
        <begin position="659"/>
        <end position="681"/>
    </location>
</feature>
<feature type="compositionally biased region" description="Polar residues" evidence="1">
    <location>
        <begin position="1062"/>
        <end position="1099"/>
    </location>
</feature>
<feature type="region of interest" description="Disordered" evidence="1">
    <location>
        <begin position="758"/>
        <end position="868"/>
    </location>
</feature>
<protein>
    <submittedName>
        <fullName evidence="2">Uncharacterized protein</fullName>
    </submittedName>
</protein>
<feature type="region of interest" description="Disordered" evidence="1">
    <location>
        <begin position="1134"/>
        <end position="1168"/>
    </location>
</feature>
<accession>A0AAW0YF69</accession>
<evidence type="ECO:0000313" key="2">
    <source>
        <dbReference type="EMBL" id="KAK8750469.1"/>
    </source>
</evidence>
<gene>
    <name evidence="2" type="ORF">OTU49_014841</name>
</gene>
<evidence type="ECO:0000256" key="1">
    <source>
        <dbReference type="SAM" id="MobiDB-lite"/>
    </source>
</evidence>
<feature type="region of interest" description="Disordered" evidence="1">
    <location>
        <begin position="1386"/>
        <end position="1414"/>
    </location>
</feature>
<feature type="compositionally biased region" description="Polar residues" evidence="1">
    <location>
        <begin position="997"/>
        <end position="1015"/>
    </location>
</feature>
<proteinExistence type="predicted"/>
<reference evidence="2 3" key="1">
    <citation type="journal article" date="2024" name="BMC Genomics">
        <title>Genome assembly of redclaw crayfish (Cherax quadricarinatus) provides insights into its immune adaptation and hypoxia tolerance.</title>
        <authorList>
            <person name="Liu Z."/>
            <person name="Zheng J."/>
            <person name="Li H."/>
            <person name="Fang K."/>
            <person name="Wang S."/>
            <person name="He J."/>
            <person name="Zhou D."/>
            <person name="Weng S."/>
            <person name="Chi M."/>
            <person name="Gu Z."/>
            <person name="He J."/>
            <person name="Li F."/>
            <person name="Wang M."/>
        </authorList>
    </citation>
    <scope>NUCLEOTIDE SEQUENCE [LARGE SCALE GENOMIC DNA]</scope>
    <source>
        <strain evidence="2">ZL_2023a</strain>
    </source>
</reference>
<dbReference type="Proteomes" id="UP001445076">
    <property type="component" value="Unassembled WGS sequence"/>
</dbReference>
<feature type="region of interest" description="Disordered" evidence="1">
    <location>
        <begin position="1222"/>
        <end position="1262"/>
    </location>
</feature>
<feature type="region of interest" description="Disordered" evidence="1">
    <location>
        <begin position="960"/>
        <end position="981"/>
    </location>
</feature>
<feature type="compositionally biased region" description="Basic and acidic residues" evidence="1">
    <location>
        <begin position="334"/>
        <end position="347"/>
    </location>
</feature>
<feature type="compositionally biased region" description="Low complexity" evidence="1">
    <location>
        <begin position="43"/>
        <end position="59"/>
    </location>
</feature>
<feature type="compositionally biased region" description="Polar residues" evidence="1">
    <location>
        <begin position="758"/>
        <end position="775"/>
    </location>
</feature>
<keyword evidence="3" id="KW-1185">Reference proteome</keyword>
<feature type="region of interest" description="Disordered" evidence="1">
    <location>
        <begin position="1"/>
        <end position="116"/>
    </location>
</feature>
<evidence type="ECO:0000313" key="3">
    <source>
        <dbReference type="Proteomes" id="UP001445076"/>
    </source>
</evidence>
<feature type="compositionally biased region" description="Low complexity" evidence="1">
    <location>
        <begin position="780"/>
        <end position="797"/>
    </location>
</feature>
<feature type="region of interest" description="Disordered" evidence="1">
    <location>
        <begin position="273"/>
        <end position="293"/>
    </location>
</feature>
<feature type="region of interest" description="Disordered" evidence="1">
    <location>
        <begin position="322"/>
        <end position="391"/>
    </location>
</feature>
<name>A0AAW0YF69_CHEQU</name>
<feature type="region of interest" description="Disordered" evidence="1">
    <location>
        <begin position="997"/>
        <end position="1099"/>
    </location>
</feature>